<feature type="region of interest" description="Disordered" evidence="1">
    <location>
        <begin position="44"/>
        <end position="83"/>
    </location>
</feature>
<proteinExistence type="predicted"/>
<name>A0A5B7D4Q5_PORTR</name>
<dbReference type="AlphaFoldDB" id="A0A5B7D4Q5"/>
<reference evidence="2 3" key="1">
    <citation type="submission" date="2019-05" db="EMBL/GenBank/DDBJ databases">
        <title>Another draft genome of Portunus trituberculatus and its Hox gene families provides insights of decapod evolution.</title>
        <authorList>
            <person name="Jeong J.-H."/>
            <person name="Song I."/>
            <person name="Kim S."/>
            <person name="Choi T."/>
            <person name="Kim D."/>
            <person name="Ryu S."/>
            <person name="Kim W."/>
        </authorList>
    </citation>
    <scope>NUCLEOTIDE SEQUENCE [LARGE SCALE GENOMIC DNA]</scope>
    <source>
        <tissue evidence="2">Muscle</tissue>
    </source>
</reference>
<dbReference type="Proteomes" id="UP000324222">
    <property type="component" value="Unassembled WGS sequence"/>
</dbReference>
<accession>A0A5B7D4Q5</accession>
<dbReference type="EMBL" id="VSRR010000390">
    <property type="protein sequence ID" value="MPC14943.1"/>
    <property type="molecule type" value="Genomic_DNA"/>
</dbReference>
<organism evidence="2 3">
    <name type="scientific">Portunus trituberculatus</name>
    <name type="common">Swimming crab</name>
    <name type="synonym">Neptunus trituberculatus</name>
    <dbReference type="NCBI Taxonomy" id="210409"/>
    <lineage>
        <taxon>Eukaryota</taxon>
        <taxon>Metazoa</taxon>
        <taxon>Ecdysozoa</taxon>
        <taxon>Arthropoda</taxon>
        <taxon>Crustacea</taxon>
        <taxon>Multicrustacea</taxon>
        <taxon>Malacostraca</taxon>
        <taxon>Eumalacostraca</taxon>
        <taxon>Eucarida</taxon>
        <taxon>Decapoda</taxon>
        <taxon>Pleocyemata</taxon>
        <taxon>Brachyura</taxon>
        <taxon>Eubrachyura</taxon>
        <taxon>Portunoidea</taxon>
        <taxon>Portunidae</taxon>
        <taxon>Portuninae</taxon>
        <taxon>Portunus</taxon>
    </lineage>
</organism>
<feature type="compositionally biased region" description="Basic and acidic residues" evidence="1">
    <location>
        <begin position="45"/>
        <end position="65"/>
    </location>
</feature>
<evidence type="ECO:0000256" key="1">
    <source>
        <dbReference type="SAM" id="MobiDB-lite"/>
    </source>
</evidence>
<evidence type="ECO:0000313" key="2">
    <source>
        <dbReference type="EMBL" id="MPC14943.1"/>
    </source>
</evidence>
<comment type="caution">
    <text evidence="2">The sequence shown here is derived from an EMBL/GenBank/DDBJ whole genome shotgun (WGS) entry which is preliminary data.</text>
</comment>
<protein>
    <submittedName>
        <fullName evidence="2">Uncharacterized protein</fullName>
    </submittedName>
</protein>
<evidence type="ECO:0000313" key="3">
    <source>
        <dbReference type="Proteomes" id="UP000324222"/>
    </source>
</evidence>
<keyword evidence="3" id="KW-1185">Reference proteome</keyword>
<sequence>MVHDDLCVEEVHCGDGMVDVVEVTIKTEERRIIVMYVPPKTNTWRTEEHKKMQGERGKLTKDNKNNKTKRPTLMPVPGWDQES</sequence>
<gene>
    <name evidence="2" type="ORF">E2C01_007723</name>
</gene>